<dbReference type="InterPro" id="IPR029063">
    <property type="entry name" value="SAM-dependent_MTases_sf"/>
</dbReference>
<dbReference type="Pfam" id="PF00891">
    <property type="entry name" value="Methyltransf_2"/>
    <property type="match status" value="1"/>
</dbReference>
<dbReference type="PANTHER" id="PTHR11746">
    <property type="entry name" value="O-METHYLTRANSFERASE"/>
    <property type="match status" value="1"/>
</dbReference>
<dbReference type="Gene3D" id="3.40.50.150">
    <property type="entry name" value="Vaccinia Virus protein VP39"/>
    <property type="match status" value="1"/>
</dbReference>
<keyword evidence="1" id="KW-0489">Methyltransferase</keyword>
<evidence type="ECO:0000256" key="1">
    <source>
        <dbReference type="ARBA" id="ARBA00022603"/>
    </source>
</evidence>
<organism evidence="7 8">
    <name type="scientific">Riccia sorocarpa</name>
    <dbReference type="NCBI Taxonomy" id="122646"/>
    <lineage>
        <taxon>Eukaryota</taxon>
        <taxon>Viridiplantae</taxon>
        <taxon>Streptophyta</taxon>
        <taxon>Embryophyta</taxon>
        <taxon>Marchantiophyta</taxon>
        <taxon>Marchantiopsida</taxon>
        <taxon>Marchantiidae</taxon>
        <taxon>Marchantiales</taxon>
        <taxon>Ricciaceae</taxon>
        <taxon>Riccia</taxon>
    </lineage>
</organism>
<keyword evidence="3" id="KW-0949">S-adenosyl-L-methionine</keyword>
<dbReference type="InterPro" id="IPR001077">
    <property type="entry name" value="COMT_C"/>
</dbReference>
<evidence type="ECO:0000256" key="2">
    <source>
        <dbReference type="ARBA" id="ARBA00022679"/>
    </source>
</evidence>
<evidence type="ECO:0000313" key="7">
    <source>
        <dbReference type="EMBL" id="KAL3683319.1"/>
    </source>
</evidence>
<evidence type="ECO:0000256" key="4">
    <source>
        <dbReference type="PIRSR" id="PIRSR005739-1"/>
    </source>
</evidence>
<dbReference type="Gene3D" id="1.10.10.10">
    <property type="entry name" value="Winged helix-like DNA-binding domain superfamily/Winged helix DNA-binding domain"/>
    <property type="match status" value="1"/>
</dbReference>
<dbReference type="SUPFAM" id="SSF46785">
    <property type="entry name" value="Winged helix' DNA-binding domain"/>
    <property type="match status" value="1"/>
</dbReference>
<dbReference type="InterPro" id="IPR012967">
    <property type="entry name" value="COMT_dimerisation"/>
</dbReference>
<dbReference type="GO" id="GO:0032259">
    <property type="term" value="P:methylation"/>
    <property type="evidence" value="ECO:0007669"/>
    <property type="project" value="UniProtKB-KW"/>
</dbReference>
<dbReference type="AlphaFoldDB" id="A0ABD3GZL6"/>
<keyword evidence="2" id="KW-0808">Transferase</keyword>
<name>A0ABD3GZL6_9MARC</name>
<protein>
    <recommendedName>
        <fullName evidence="9">O-methyltransferase</fullName>
    </recommendedName>
</protein>
<evidence type="ECO:0000256" key="3">
    <source>
        <dbReference type="ARBA" id="ARBA00022691"/>
    </source>
</evidence>
<gene>
    <name evidence="7" type="ORF">R1sor_001341</name>
</gene>
<feature type="domain" description="O-methyltransferase C-terminal" evidence="5">
    <location>
        <begin position="127"/>
        <end position="324"/>
    </location>
</feature>
<evidence type="ECO:0000313" key="8">
    <source>
        <dbReference type="Proteomes" id="UP001633002"/>
    </source>
</evidence>
<evidence type="ECO:0008006" key="9">
    <source>
        <dbReference type="Google" id="ProtNLM"/>
    </source>
</evidence>
<comment type="caution">
    <text evidence="7">The sequence shown here is derived from an EMBL/GenBank/DDBJ whole genome shotgun (WGS) entry which is preliminary data.</text>
</comment>
<proteinExistence type="predicted"/>
<evidence type="ECO:0000259" key="5">
    <source>
        <dbReference type="Pfam" id="PF00891"/>
    </source>
</evidence>
<dbReference type="InterPro" id="IPR036388">
    <property type="entry name" value="WH-like_DNA-bd_sf"/>
</dbReference>
<dbReference type="EMBL" id="JBJQOH010000006">
    <property type="protein sequence ID" value="KAL3683319.1"/>
    <property type="molecule type" value="Genomic_DNA"/>
</dbReference>
<dbReference type="InterPro" id="IPR016461">
    <property type="entry name" value="COMT-like"/>
</dbReference>
<evidence type="ECO:0000259" key="6">
    <source>
        <dbReference type="Pfam" id="PF08100"/>
    </source>
</evidence>
<dbReference type="PIRSF" id="PIRSF005739">
    <property type="entry name" value="O-mtase"/>
    <property type="match status" value="1"/>
</dbReference>
<dbReference type="InterPro" id="IPR036390">
    <property type="entry name" value="WH_DNA-bd_sf"/>
</dbReference>
<dbReference type="PROSITE" id="PS51683">
    <property type="entry name" value="SAM_OMT_II"/>
    <property type="match status" value="1"/>
</dbReference>
<dbReference type="Proteomes" id="UP001633002">
    <property type="component" value="Unassembled WGS sequence"/>
</dbReference>
<sequence length="344" mass="37623">MGQIRALHLSHTPVVLPFAVKALIELGVPEILVDAGPHVELTAAEIASRIVTPTGRAADSENLDRILALLASHNFLRASVDSENPDKRKFAITSAGGLKYFVRNDTKSLAPLLISQLAPDSMSPFHFLHDTVLDPSIWLRAHGMHPWEHTEKYPEYADLFNRGMAGSASSLMSSLLEKYDGLGSLVDVGGGTGESLALIVSKYPQLRGINFDQPHVVAKGVQVPGIKHAGGNFFETCPQGDAVFMKWILHDWSDEKCVSILKNVYKALPPQGKAVNIDVLLPEVIDSSLKSQAGFQIDVVMLILLQGRERNLSRFRKIAADAGFMRVEIMAVVFGQTVLEFHKS</sequence>
<dbReference type="SUPFAM" id="SSF53335">
    <property type="entry name" value="S-adenosyl-L-methionine-dependent methyltransferases"/>
    <property type="match status" value="1"/>
</dbReference>
<keyword evidence="8" id="KW-1185">Reference proteome</keyword>
<accession>A0ABD3GZL6</accession>
<feature type="domain" description="O-methyltransferase dimerisation" evidence="6">
    <location>
        <begin position="15"/>
        <end position="94"/>
    </location>
</feature>
<reference evidence="7 8" key="1">
    <citation type="submission" date="2024-09" db="EMBL/GenBank/DDBJ databases">
        <title>Chromosome-scale assembly of Riccia sorocarpa.</title>
        <authorList>
            <person name="Paukszto L."/>
        </authorList>
    </citation>
    <scope>NUCLEOTIDE SEQUENCE [LARGE SCALE GENOMIC DNA]</scope>
    <source>
        <strain evidence="7">LP-2024</strain>
        <tissue evidence="7">Aerial parts of the thallus</tissue>
    </source>
</reference>
<dbReference type="Pfam" id="PF08100">
    <property type="entry name" value="Dimerisation"/>
    <property type="match status" value="1"/>
</dbReference>
<feature type="active site" description="Proton acceptor" evidence="4">
    <location>
        <position position="250"/>
    </location>
</feature>
<dbReference type="GO" id="GO:0008168">
    <property type="term" value="F:methyltransferase activity"/>
    <property type="evidence" value="ECO:0007669"/>
    <property type="project" value="UniProtKB-KW"/>
</dbReference>